<keyword evidence="1" id="KW-0472">Membrane</keyword>
<evidence type="ECO:0000313" key="2">
    <source>
        <dbReference type="EMBL" id="GAA4718799.1"/>
    </source>
</evidence>
<dbReference type="Proteomes" id="UP001499974">
    <property type="component" value="Unassembled WGS sequence"/>
</dbReference>
<protein>
    <recommendedName>
        <fullName evidence="4">Cardiolipin synthase N-terminal domain-containing protein</fullName>
    </recommendedName>
</protein>
<dbReference type="EMBL" id="BAABKM010000005">
    <property type="protein sequence ID" value="GAA4718799.1"/>
    <property type="molecule type" value="Genomic_DNA"/>
</dbReference>
<keyword evidence="1" id="KW-1133">Transmembrane helix</keyword>
<comment type="caution">
    <text evidence="2">The sequence shown here is derived from an EMBL/GenBank/DDBJ whole genome shotgun (WGS) entry which is preliminary data.</text>
</comment>
<sequence>MAFAGLVVLLVVVLAGLVAFAALTALGERRRGGSPAVALVAGVFFPLTWMAWYVRDAR</sequence>
<accession>A0ABP8Y0M5</accession>
<proteinExistence type="predicted"/>
<evidence type="ECO:0000313" key="3">
    <source>
        <dbReference type="Proteomes" id="UP001499974"/>
    </source>
</evidence>
<keyword evidence="1" id="KW-0812">Transmembrane</keyword>
<name>A0ABP8Y0M5_9ACTN</name>
<reference evidence="3" key="1">
    <citation type="journal article" date="2019" name="Int. J. Syst. Evol. Microbiol.">
        <title>The Global Catalogue of Microorganisms (GCM) 10K type strain sequencing project: providing services to taxonomists for standard genome sequencing and annotation.</title>
        <authorList>
            <consortium name="The Broad Institute Genomics Platform"/>
            <consortium name="The Broad Institute Genome Sequencing Center for Infectious Disease"/>
            <person name="Wu L."/>
            <person name="Ma J."/>
        </authorList>
    </citation>
    <scope>NUCLEOTIDE SEQUENCE [LARGE SCALE GENOMIC DNA]</scope>
    <source>
        <strain evidence="3">JCM 18531</strain>
    </source>
</reference>
<feature type="transmembrane region" description="Helical" evidence="1">
    <location>
        <begin position="37"/>
        <end position="54"/>
    </location>
</feature>
<organism evidence="2 3">
    <name type="scientific">Nocardioides conyzicola</name>
    <dbReference type="NCBI Taxonomy" id="1651781"/>
    <lineage>
        <taxon>Bacteria</taxon>
        <taxon>Bacillati</taxon>
        <taxon>Actinomycetota</taxon>
        <taxon>Actinomycetes</taxon>
        <taxon>Propionibacteriales</taxon>
        <taxon>Nocardioidaceae</taxon>
        <taxon>Nocardioides</taxon>
    </lineage>
</organism>
<dbReference type="RefSeq" id="WP_345523813.1">
    <property type="nucleotide sequence ID" value="NZ_BAABKM010000005.1"/>
</dbReference>
<gene>
    <name evidence="2" type="ORF">GCM10023349_43480</name>
</gene>
<evidence type="ECO:0000256" key="1">
    <source>
        <dbReference type="SAM" id="Phobius"/>
    </source>
</evidence>
<keyword evidence="3" id="KW-1185">Reference proteome</keyword>
<evidence type="ECO:0008006" key="4">
    <source>
        <dbReference type="Google" id="ProtNLM"/>
    </source>
</evidence>